<evidence type="ECO:0000256" key="10">
    <source>
        <dbReference type="ARBA" id="ARBA00022982"/>
    </source>
</evidence>
<dbReference type="GO" id="GO:0010181">
    <property type="term" value="F:FMN binding"/>
    <property type="evidence" value="ECO:0007669"/>
    <property type="project" value="TreeGrafter"/>
</dbReference>
<keyword evidence="5" id="KW-0813">Transport</keyword>
<dbReference type="InterPro" id="IPR017927">
    <property type="entry name" value="FAD-bd_FR_type"/>
</dbReference>
<dbReference type="InterPro" id="IPR039261">
    <property type="entry name" value="FNR_nucleotide-bd"/>
</dbReference>
<dbReference type="GO" id="GO:0004783">
    <property type="term" value="F:sulfite reductase (NADPH) activity"/>
    <property type="evidence" value="ECO:0007669"/>
    <property type="project" value="UniProtKB-EC"/>
</dbReference>
<protein>
    <recommendedName>
        <fullName evidence="4">assimilatory sulfite reductase (NADPH)</fullName>
        <ecNumber evidence="4">1.8.1.2</ecNumber>
    </recommendedName>
</protein>
<dbReference type="PROSITE" id="PS51384">
    <property type="entry name" value="FAD_FR"/>
    <property type="match status" value="1"/>
</dbReference>
<evidence type="ECO:0000256" key="13">
    <source>
        <dbReference type="ARBA" id="ARBA00059320"/>
    </source>
</evidence>
<dbReference type="SUPFAM" id="SSF52343">
    <property type="entry name" value="Ferredoxin reductase-like, C-terminal NADP-linked domain"/>
    <property type="match status" value="1"/>
</dbReference>
<dbReference type="STRING" id="1051891.A0A0C3QW55"/>
<dbReference type="FunFam" id="3.40.50.80:FF:000033">
    <property type="entry name" value="Sulfite reductase (NADPH) flavoprotein alpha-component"/>
    <property type="match status" value="1"/>
</dbReference>
<evidence type="ECO:0000256" key="8">
    <source>
        <dbReference type="ARBA" id="ARBA00022827"/>
    </source>
</evidence>
<dbReference type="SUPFAM" id="SSF53323">
    <property type="entry name" value="Pyruvate-ferredoxin oxidoreductase, PFOR, domain III"/>
    <property type="match status" value="1"/>
</dbReference>
<evidence type="ECO:0000256" key="5">
    <source>
        <dbReference type="ARBA" id="ARBA00022448"/>
    </source>
</evidence>
<dbReference type="PANTHER" id="PTHR19384:SF109">
    <property type="entry name" value="SULFITE REDUCTASE [NADPH] FLAVOPROTEIN COMPONENT"/>
    <property type="match status" value="1"/>
</dbReference>
<dbReference type="InterPro" id="IPR003097">
    <property type="entry name" value="CysJ-like_FAD-binding"/>
</dbReference>
<keyword evidence="9" id="KW-0521">NADP</keyword>
<dbReference type="SUPFAM" id="SSF63380">
    <property type="entry name" value="Riboflavin synthase domain-like"/>
    <property type="match status" value="1"/>
</dbReference>
<dbReference type="CDD" id="cd06207">
    <property type="entry name" value="CyPoR_like"/>
    <property type="match status" value="1"/>
</dbReference>
<feature type="domain" description="FAD-binding FR-type" evidence="15">
    <location>
        <begin position="679"/>
        <end position="913"/>
    </location>
</feature>
<dbReference type="InterPro" id="IPR001433">
    <property type="entry name" value="OxRdtase_FAD/NAD-bd"/>
</dbReference>
<comment type="cofactor">
    <cofactor evidence="1">
        <name>FMN</name>
        <dbReference type="ChEBI" id="CHEBI:58210"/>
    </cofactor>
</comment>
<dbReference type="GO" id="GO:0050660">
    <property type="term" value="F:flavin adenine dinucleotide binding"/>
    <property type="evidence" value="ECO:0007669"/>
    <property type="project" value="TreeGrafter"/>
</dbReference>
<evidence type="ECO:0000256" key="14">
    <source>
        <dbReference type="SAM" id="MobiDB-lite"/>
    </source>
</evidence>
<dbReference type="InterPro" id="IPR023173">
    <property type="entry name" value="NADPH_Cyt_P450_Rdtase_alpha"/>
</dbReference>
<organism evidence="16 17">
    <name type="scientific">Tulasnella calospora MUT 4182</name>
    <dbReference type="NCBI Taxonomy" id="1051891"/>
    <lineage>
        <taxon>Eukaryota</taxon>
        <taxon>Fungi</taxon>
        <taxon>Dikarya</taxon>
        <taxon>Basidiomycota</taxon>
        <taxon>Agaricomycotina</taxon>
        <taxon>Agaricomycetes</taxon>
        <taxon>Cantharellales</taxon>
        <taxon>Tulasnellaceae</taxon>
        <taxon>Tulasnella</taxon>
    </lineage>
</organism>
<comment type="pathway">
    <text evidence="3">Sulfur metabolism; hydrogen sulfide biosynthesis; hydrogen sulfide from sulfite (NADPH route): step 1/1.</text>
</comment>
<dbReference type="PANTHER" id="PTHR19384">
    <property type="entry name" value="NITRIC OXIDE SYNTHASE-RELATED"/>
    <property type="match status" value="1"/>
</dbReference>
<dbReference type="Gene3D" id="3.40.920.10">
    <property type="entry name" value="Pyruvate-ferredoxin oxidoreductase, PFOR, domain III"/>
    <property type="match status" value="1"/>
</dbReference>
<dbReference type="Gene3D" id="3.40.50.80">
    <property type="entry name" value="Nucleotide-binding domain of ferredoxin-NADP reductase (FNR) module"/>
    <property type="match status" value="1"/>
</dbReference>
<proteinExistence type="predicted"/>
<reference evidence="16 17" key="1">
    <citation type="submission" date="2014-04" db="EMBL/GenBank/DDBJ databases">
        <authorList>
            <consortium name="DOE Joint Genome Institute"/>
            <person name="Kuo A."/>
            <person name="Girlanda M."/>
            <person name="Perotto S."/>
            <person name="Kohler A."/>
            <person name="Nagy L.G."/>
            <person name="Floudas D."/>
            <person name="Copeland A."/>
            <person name="Barry K.W."/>
            <person name="Cichocki N."/>
            <person name="Veneault-Fourrey C."/>
            <person name="LaButti K."/>
            <person name="Lindquist E.A."/>
            <person name="Lipzen A."/>
            <person name="Lundell T."/>
            <person name="Morin E."/>
            <person name="Murat C."/>
            <person name="Sun H."/>
            <person name="Tunlid A."/>
            <person name="Henrissat B."/>
            <person name="Grigoriev I.V."/>
            <person name="Hibbett D.S."/>
            <person name="Martin F."/>
            <person name="Nordberg H.P."/>
            <person name="Cantor M.N."/>
            <person name="Hua S.X."/>
        </authorList>
    </citation>
    <scope>NUCLEOTIDE SEQUENCE [LARGE SCALE GENOMIC DNA]</scope>
    <source>
        <strain evidence="16 17">MUT 4182</strain>
    </source>
</reference>
<dbReference type="OrthoDB" id="1856718at2759"/>
<dbReference type="GO" id="GO:0005829">
    <property type="term" value="C:cytosol"/>
    <property type="evidence" value="ECO:0007669"/>
    <property type="project" value="TreeGrafter"/>
</dbReference>
<gene>
    <name evidence="16" type="ORF">M407DRAFT_65027</name>
</gene>
<dbReference type="EC" id="1.8.1.2" evidence="4"/>
<dbReference type="EMBL" id="KN822945">
    <property type="protein sequence ID" value="KIO33976.1"/>
    <property type="molecule type" value="Genomic_DNA"/>
</dbReference>
<dbReference type="InterPro" id="IPR009014">
    <property type="entry name" value="Transketo_C/PFOR_II"/>
</dbReference>
<dbReference type="Pfam" id="PF00667">
    <property type="entry name" value="FAD_binding_1"/>
    <property type="match status" value="1"/>
</dbReference>
<evidence type="ECO:0000256" key="1">
    <source>
        <dbReference type="ARBA" id="ARBA00001917"/>
    </source>
</evidence>
<dbReference type="AlphaFoldDB" id="A0A0C3QW55"/>
<evidence type="ECO:0000256" key="11">
    <source>
        <dbReference type="ARBA" id="ARBA00023002"/>
    </source>
</evidence>
<dbReference type="Gene3D" id="1.20.990.10">
    <property type="entry name" value="NADPH-cytochrome p450 Reductase, Chain A, domain 3"/>
    <property type="match status" value="1"/>
</dbReference>
<keyword evidence="8" id="KW-0274">FAD</keyword>
<reference evidence="17" key="2">
    <citation type="submission" date="2015-01" db="EMBL/GenBank/DDBJ databases">
        <title>Evolutionary Origins and Diversification of the Mycorrhizal Mutualists.</title>
        <authorList>
            <consortium name="DOE Joint Genome Institute"/>
            <consortium name="Mycorrhizal Genomics Consortium"/>
            <person name="Kohler A."/>
            <person name="Kuo A."/>
            <person name="Nagy L.G."/>
            <person name="Floudas D."/>
            <person name="Copeland A."/>
            <person name="Barry K.W."/>
            <person name="Cichocki N."/>
            <person name="Veneault-Fourrey C."/>
            <person name="LaButti K."/>
            <person name="Lindquist E.A."/>
            <person name="Lipzen A."/>
            <person name="Lundell T."/>
            <person name="Morin E."/>
            <person name="Murat C."/>
            <person name="Riley R."/>
            <person name="Ohm R."/>
            <person name="Sun H."/>
            <person name="Tunlid A."/>
            <person name="Henrissat B."/>
            <person name="Grigoriev I.V."/>
            <person name="Hibbett D.S."/>
            <person name="Martin F."/>
        </authorList>
    </citation>
    <scope>NUCLEOTIDE SEQUENCE [LARGE SCALE GENOMIC DNA]</scope>
    <source>
        <strain evidence="17">MUT 4182</strain>
    </source>
</reference>
<dbReference type="PRINTS" id="PR00371">
    <property type="entry name" value="FPNCR"/>
</dbReference>
<evidence type="ECO:0000313" key="16">
    <source>
        <dbReference type="EMBL" id="KIO33976.1"/>
    </source>
</evidence>
<evidence type="ECO:0000256" key="4">
    <source>
        <dbReference type="ARBA" id="ARBA00012604"/>
    </source>
</evidence>
<evidence type="ECO:0000259" key="15">
    <source>
        <dbReference type="PROSITE" id="PS51384"/>
    </source>
</evidence>
<dbReference type="InterPro" id="IPR002869">
    <property type="entry name" value="Pyrv_flavodox_OxRed_cen"/>
</dbReference>
<comment type="cofactor">
    <cofactor evidence="2">
        <name>FAD</name>
        <dbReference type="ChEBI" id="CHEBI:57692"/>
    </cofactor>
</comment>
<dbReference type="SUPFAM" id="SSF52922">
    <property type="entry name" value="TK C-terminal domain-like"/>
    <property type="match status" value="1"/>
</dbReference>
<comment type="catalytic activity">
    <reaction evidence="12">
        <text>hydrogen sulfide + 3 NADP(+) + 3 H2O = sulfite + 3 NADPH + 4 H(+)</text>
        <dbReference type="Rhea" id="RHEA:13801"/>
        <dbReference type="ChEBI" id="CHEBI:15377"/>
        <dbReference type="ChEBI" id="CHEBI:15378"/>
        <dbReference type="ChEBI" id="CHEBI:17359"/>
        <dbReference type="ChEBI" id="CHEBI:29919"/>
        <dbReference type="ChEBI" id="CHEBI:57783"/>
        <dbReference type="ChEBI" id="CHEBI:58349"/>
        <dbReference type="EC" id="1.8.1.2"/>
    </reaction>
</comment>
<name>A0A0C3QW55_9AGAM</name>
<evidence type="ECO:0000256" key="6">
    <source>
        <dbReference type="ARBA" id="ARBA00022630"/>
    </source>
</evidence>
<evidence type="ECO:0000256" key="2">
    <source>
        <dbReference type="ARBA" id="ARBA00001974"/>
    </source>
</evidence>
<dbReference type="HOGENOM" id="CLU_003662_0_0_1"/>
<keyword evidence="6" id="KW-0285">Flavoprotein</keyword>
<evidence type="ECO:0000256" key="12">
    <source>
        <dbReference type="ARBA" id="ARBA00052219"/>
    </source>
</evidence>
<evidence type="ECO:0000313" key="17">
    <source>
        <dbReference type="Proteomes" id="UP000054248"/>
    </source>
</evidence>
<comment type="function">
    <text evidence="13">This enzyme catalyzes the 6-electron reduction of sulfite to sulfide. This is one of several activities required for the biosynthesis of L-cysteine from sulfate.</text>
</comment>
<accession>A0A0C3QW55</accession>
<keyword evidence="17" id="KW-1185">Reference proteome</keyword>
<keyword evidence="11" id="KW-0560">Oxidoreductase</keyword>
<sequence length="1086" mass="116435">MSQTGATTPFSTSSTLTNSPILKEKETQLSSSFLSPSTPPGASLVASASAILESIASRNSEVVFGYDTAEQFGIGGLTKEWSKTGSGATYVEMQNRSGAGLTLAGRLGQGTSSKKDSSGVLSAYTTPEGLGQMVPSLASLPTATASGRVVLQVPAISVLEPSLTLTPSLAALSTSIPILPDGFAVVLSSSAQETADIAAASYNVPGSHIIHIFDQYAAAREVRQIAYPGINSLSPAANVEQALLQTGYSVFDYHGSATAKTVFVVLNGLLSSVLEEIANKVPEVGVVSVRVLRPWNAERFLQVLPQTASTVQVIDEVLHEGATGVLYEDVLGTILASSATPSVHKRSFTPSKILELASRPSELISLVATLAKSASTTTVQSLYPTNLKKLLFYGTSSTPLTALPTVVAQSFVTTPGLTARLSTDFDAFSKAGGAAVSRVLISSEDAAAQNLPAKVILPDQEAEGTADFTAVLDQALLKTHDVLQNARPKSLVLVFSQWTPEELAANLATSSAEIAREKGLAVYTLNSKAVAESLVGESKPVLENVLGHLAFLRLYAGASCTEAKLIKTARALFGDEIAGLDVIKVVARLWAGIFQVPISAAPPADEKDAPAKPLKSFEFNAVELESFRGLDAGDQESAALGSWRDAAKNIIFREAYGLPRQDTLDATQQNPSLRPDLEDRTFLVTCSVNRRLTPLSYDRNVFHLEFDTAGTGLKYAIGEALGVHGWNDDDEVKDFCLWYGLDPSAVVTLPVPSANRGPGYRQTRTVFQTLQQQVDIFGRPPKSFYSALADHAKSKEHRLALRFIGAAEGSATFKKLSEVDTLTFADVLRLYDSCRPDFATLCELVGDIKPRHYSIASSQSAVGDRVDLLVVTVDWVTPSGSPRFGQCTRYLAALKAGQKVTVSIKPSVMKLPPDNMQPIIMAGLGTGAAPFRAFIQHRAWLKSQNIPIGPLIYYFGSRHRSQEYLYGEELEAYIAEGVITHAGFAFSRDQRQKIYIQHKMLEDGQTLATMLGGKTEGALGKGVFYLCGPTWPVPDVYEALIGALTEYAGFTREGAAEYIEELKEDERYVLEVSPLEIFDPTCEESD</sequence>
<keyword evidence="10" id="KW-0249">Electron transport</keyword>
<dbReference type="Gene3D" id="2.40.30.10">
    <property type="entry name" value="Translation factors"/>
    <property type="match status" value="1"/>
</dbReference>
<evidence type="ECO:0000256" key="7">
    <source>
        <dbReference type="ARBA" id="ARBA00022643"/>
    </source>
</evidence>
<dbReference type="InterPro" id="IPR001709">
    <property type="entry name" value="Flavoprot_Pyr_Nucl_cyt_Rdtase"/>
</dbReference>
<keyword evidence="7" id="KW-0288">FMN</keyword>
<evidence type="ECO:0000256" key="3">
    <source>
        <dbReference type="ARBA" id="ARBA00004774"/>
    </source>
</evidence>
<dbReference type="Pfam" id="PF00175">
    <property type="entry name" value="NAD_binding_1"/>
    <property type="match status" value="1"/>
</dbReference>
<dbReference type="InterPro" id="IPR017938">
    <property type="entry name" value="Riboflavin_synthase-like_b-brl"/>
</dbReference>
<feature type="region of interest" description="Disordered" evidence="14">
    <location>
        <begin position="1"/>
        <end position="20"/>
    </location>
</feature>
<dbReference type="FunFam" id="1.20.990.10:FF:000010">
    <property type="entry name" value="Sulfite reductase [NADPH] flavoprotein component"/>
    <property type="match status" value="1"/>
</dbReference>
<dbReference type="Proteomes" id="UP000054248">
    <property type="component" value="Unassembled WGS sequence"/>
</dbReference>
<dbReference type="Gene3D" id="3.40.50.970">
    <property type="match status" value="1"/>
</dbReference>
<evidence type="ECO:0000256" key="9">
    <source>
        <dbReference type="ARBA" id="ARBA00022857"/>
    </source>
</evidence>